<feature type="disulfide bond" evidence="9">
    <location>
        <begin position="72"/>
        <end position="89"/>
    </location>
</feature>
<keyword evidence="7 9" id="KW-1015">Disulfide bond</keyword>
<keyword evidence="4 10" id="KW-1133">Transmembrane helix</keyword>
<dbReference type="GeneTree" id="ENSGT00730000113053"/>
<evidence type="ECO:0000256" key="10">
    <source>
        <dbReference type="SAM" id="Phobius"/>
    </source>
</evidence>
<dbReference type="Ensembl" id="ENSATET00000033011.3">
    <property type="protein sequence ID" value="ENSATEP00000032535.1"/>
    <property type="gene ID" value="ENSATEG00000022413.3"/>
</dbReference>
<dbReference type="Pfam" id="PF00008">
    <property type="entry name" value="EGF"/>
    <property type="match status" value="1"/>
</dbReference>
<dbReference type="OMA" id="CMYPQDS"/>
<accession>A0A3Q1JHN8</accession>
<dbReference type="InterPro" id="IPR000742">
    <property type="entry name" value="EGF"/>
</dbReference>
<dbReference type="GO" id="GO:0016020">
    <property type="term" value="C:membrane"/>
    <property type="evidence" value="ECO:0007669"/>
    <property type="project" value="UniProtKB-SubCell"/>
</dbReference>
<dbReference type="GO" id="GO:0005154">
    <property type="term" value="F:epidermal growth factor receptor binding"/>
    <property type="evidence" value="ECO:0007669"/>
    <property type="project" value="TreeGrafter"/>
</dbReference>
<dbReference type="Gene3D" id="2.10.25.10">
    <property type="entry name" value="Laminin"/>
    <property type="match status" value="1"/>
</dbReference>
<dbReference type="OrthoDB" id="9411915at2759"/>
<sequence length="158" mass="17123">MFTQRQTYLRNGLLSSVAALLLLTTAGQSAVLTNDLQTTVTAPTTQPDNSTMETPVVLPLHRPCGGEHEKYCENGGKCMYPQDSDKPSCICTPLYSGPRCLFFSDQSHSEPELEKLIGISFGVAMLIMALAIIIYCYASKRCVKSAPLIKSAPSETSV</sequence>
<feature type="disulfide bond" evidence="9">
    <location>
        <begin position="91"/>
        <end position="100"/>
    </location>
</feature>
<dbReference type="GO" id="GO:0007173">
    <property type="term" value="P:epidermal growth factor receptor signaling pathway"/>
    <property type="evidence" value="ECO:0007669"/>
    <property type="project" value="TreeGrafter"/>
</dbReference>
<feature type="signal peptide" evidence="11">
    <location>
        <begin position="1"/>
        <end position="29"/>
    </location>
</feature>
<evidence type="ECO:0000313" key="14">
    <source>
        <dbReference type="Proteomes" id="UP000265040"/>
    </source>
</evidence>
<evidence type="ECO:0000256" key="6">
    <source>
        <dbReference type="ARBA" id="ARBA00023136"/>
    </source>
</evidence>
<comment type="subcellular location">
    <subcellularLocation>
        <location evidence="1">Membrane</location>
        <topology evidence="1">Single-pass type I membrane protein</topology>
    </subcellularLocation>
</comment>
<evidence type="ECO:0000256" key="1">
    <source>
        <dbReference type="ARBA" id="ARBA00004479"/>
    </source>
</evidence>
<reference evidence="13" key="3">
    <citation type="submission" date="2025-09" db="UniProtKB">
        <authorList>
            <consortium name="Ensembl"/>
        </authorList>
    </citation>
    <scope>IDENTIFICATION</scope>
</reference>
<keyword evidence="2 9" id="KW-0245">EGF-like domain</keyword>
<dbReference type="FunCoup" id="A0A3Q1JHN8">
    <property type="interactions" value="1040"/>
</dbReference>
<organism evidence="13 14">
    <name type="scientific">Anabas testudineus</name>
    <name type="common">Climbing perch</name>
    <name type="synonym">Anthias testudineus</name>
    <dbReference type="NCBI Taxonomy" id="64144"/>
    <lineage>
        <taxon>Eukaryota</taxon>
        <taxon>Metazoa</taxon>
        <taxon>Chordata</taxon>
        <taxon>Craniata</taxon>
        <taxon>Vertebrata</taxon>
        <taxon>Euteleostomi</taxon>
        <taxon>Actinopterygii</taxon>
        <taxon>Neopterygii</taxon>
        <taxon>Teleostei</taxon>
        <taxon>Neoteleostei</taxon>
        <taxon>Acanthomorphata</taxon>
        <taxon>Anabantaria</taxon>
        <taxon>Anabantiformes</taxon>
        <taxon>Anabantoidei</taxon>
        <taxon>Anabantidae</taxon>
        <taxon>Anabas</taxon>
    </lineage>
</organism>
<keyword evidence="3 10" id="KW-0812">Transmembrane</keyword>
<feature type="transmembrane region" description="Helical" evidence="10">
    <location>
        <begin position="116"/>
        <end position="138"/>
    </location>
</feature>
<dbReference type="GO" id="GO:0008284">
    <property type="term" value="P:positive regulation of cell population proliferation"/>
    <property type="evidence" value="ECO:0007669"/>
    <property type="project" value="TreeGrafter"/>
</dbReference>
<evidence type="ECO:0000256" key="8">
    <source>
        <dbReference type="ARBA" id="ARBA00023180"/>
    </source>
</evidence>
<evidence type="ECO:0000259" key="12">
    <source>
        <dbReference type="PROSITE" id="PS50026"/>
    </source>
</evidence>
<dbReference type="GO" id="GO:0005615">
    <property type="term" value="C:extracellular space"/>
    <property type="evidence" value="ECO:0007669"/>
    <property type="project" value="TreeGrafter"/>
</dbReference>
<keyword evidence="6 10" id="KW-0472">Membrane</keyword>
<dbReference type="SUPFAM" id="SSF57196">
    <property type="entry name" value="EGF/Laminin"/>
    <property type="match status" value="1"/>
</dbReference>
<dbReference type="Proteomes" id="UP000265040">
    <property type="component" value="Chromosome 9"/>
</dbReference>
<evidence type="ECO:0000256" key="4">
    <source>
        <dbReference type="ARBA" id="ARBA00022989"/>
    </source>
</evidence>
<reference evidence="13" key="2">
    <citation type="submission" date="2025-08" db="UniProtKB">
        <authorList>
            <consortium name="Ensembl"/>
        </authorList>
    </citation>
    <scope>IDENTIFICATION</scope>
</reference>
<keyword evidence="5" id="KW-0339">Growth factor</keyword>
<dbReference type="PANTHER" id="PTHR10740:SF10">
    <property type="entry name" value="EPIGEN"/>
    <property type="match status" value="1"/>
</dbReference>
<protein>
    <recommendedName>
        <fullName evidence="12">EGF-like domain-containing protein</fullName>
    </recommendedName>
</protein>
<dbReference type="PANTHER" id="PTHR10740">
    <property type="entry name" value="TRANSFORMING GROWTH FACTOR ALPHA"/>
    <property type="match status" value="1"/>
</dbReference>
<feature type="domain" description="EGF-like" evidence="12">
    <location>
        <begin position="60"/>
        <end position="101"/>
    </location>
</feature>
<dbReference type="InParanoid" id="A0A3Q1JHN8"/>
<dbReference type="STRING" id="64144.ENSATEP00000032535"/>
<gene>
    <name evidence="13" type="primary">EPGN</name>
</gene>
<evidence type="ECO:0000256" key="3">
    <source>
        <dbReference type="ARBA" id="ARBA00022692"/>
    </source>
</evidence>
<feature type="chain" id="PRO_5018528961" description="EGF-like domain-containing protein" evidence="11">
    <location>
        <begin position="30"/>
        <end position="158"/>
    </location>
</feature>
<evidence type="ECO:0000256" key="7">
    <source>
        <dbReference type="ARBA" id="ARBA00023157"/>
    </source>
</evidence>
<keyword evidence="11" id="KW-0732">Signal</keyword>
<proteinExistence type="predicted"/>
<dbReference type="GO" id="GO:0045840">
    <property type="term" value="P:positive regulation of mitotic nuclear division"/>
    <property type="evidence" value="ECO:0007669"/>
    <property type="project" value="TreeGrafter"/>
</dbReference>
<evidence type="ECO:0000313" key="13">
    <source>
        <dbReference type="Ensembl" id="ENSATEP00000032535.1"/>
    </source>
</evidence>
<dbReference type="AlphaFoldDB" id="A0A3Q1JHN8"/>
<evidence type="ECO:0000256" key="9">
    <source>
        <dbReference type="PROSITE-ProRule" id="PRU00076"/>
    </source>
</evidence>
<keyword evidence="14" id="KW-1185">Reference proteome</keyword>
<reference evidence="13" key="1">
    <citation type="submission" date="2021-04" db="EMBL/GenBank/DDBJ databases">
        <authorList>
            <consortium name="Wellcome Sanger Institute Data Sharing"/>
        </authorList>
    </citation>
    <scope>NUCLEOTIDE SEQUENCE [LARGE SCALE GENOMIC DNA]</scope>
</reference>
<evidence type="ECO:0000256" key="5">
    <source>
        <dbReference type="ARBA" id="ARBA00023030"/>
    </source>
</evidence>
<evidence type="ECO:0000256" key="11">
    <source>
        <dbReference type="SAM" id="SignalP"/>
    </source>
</evidence>
<evidence type="ECO:0000256" key="2">
    <source>
        <dbReference type="ARBA" id="ARBA00022536"/>
    </source>
</evidence>
<keyword evidence="8" id="KW-0325">Glycoprotein</keyword>
<name>A0A3Q1JHN8_ANATE</name>
<comment type="caution">
    <text evidence="9">Lacks conserved residue(s) required for the propagation of feature annotation.</text>
</comment>
<dbReference type="PROSITE" id="PS00022">
    <property type="entry name" value="EGF_1"/>
    <property type="match status" value="1"/>
</dbReference>
<dbReference type="PROSITE" id="PS50026">
    <property type="entry name" value="EGF_3"/>
    <property type="match status" value="1"/>
</dbReference>
<dbReference type="GO" id="GO:0008083">
    <property type="term" value="F:growth factor activity"/>
    <property type="evidence" value="ECO:0007669"/>
    <property type="project" value="UniProtKB-KW"/>
</dbReference>